<sequence length="111" mass="12550">SWTSVNLLPSGYGSYKLSFHVKTAIFSLFLPREFRNCAHHVVTFFTLALNGKHGYDTVSWKGSTESTASLTPCPTGESKWKYWTVLESRIVTELQQKILLVHNSSESLPEQ</sequence>
<dbReference type="EMBL" id="CADCXU010003288">
    <property type="protein sequence ID" value="CAA9995358.1"/>
    <property type="molecule type" value="Genomic_DNA"/>
</dbReference>
<keyword evidence="2" id="KW-1185">Reference proteome</keyword>
<feature type="non-terminal residue" evidence="1">
    <location>
        <position position="111"/>
    </location>
</feature>
<accession>A0A6H5G142</accession>
<feature type="non-terminal residue" evidence="1">
    <location>
        <position position="1"/>
    </location>
</feature>
<organism evidence="1 2">
    <name type="scientific">Nesidiocoris tenuis</name>
    <dbReference type="NCBI Taxonomy" id="355587"/>
    <lineage>
        <taxon>Eukaryota</taxon>
        <taxon>Metazoa</taxon>
        <taxon>Ecdysozoa</taxon>
        <taxon>Arthropoda</taxon>
        <taxon>Hexapoda</taxon>
        <taxon>Insecta</taxon>
        <taxon>Pterygota</taxon>
        <taxon>Neoptera</taxon>
        <taxon>Paraneoptera</taxon>
        <taxon>Hemiptera</taxon>
        <taxon>Heteroptera</taxon>
        <taxon>Panheteroptera</taxon>
        <taxon>Cimicomorpha</taxon>
        <taxon>Miridae</taxon>
        <taxon>Dicyphina</taxon>
        <taxon>Nesidiocoris</taxon>
    </lineage>
</organism>
<proteinExistence type="predicted"/>
<reference evidence="1 2" key="1">
    <citation type="submission" date="2020-02" db="EMBL/GenBank/DDBJ databases">
        <authorList>
            <person name="Ferguson B K."/>
        </authorList>
    </citation>
    <scope>NUCLEOTIDE SEQUENCE [LARGE SCALE GENOMIC DNA]</scope>
</reference>
<protein>
    <submittedName>
        <fullName evidence="1">Uncharacterized protein</fullName>
    </submittedName>
</protein>
<evidence type="ECO:0000313" key="1">
    <source>
        <dbReference type="EMBL" id="CAA9995358.1"/>
    </source>
</evidence>
<evidence type="ECO:0000313" key="2">
    <source>
        <dbReference type="Proteomes" id="UP000479000"/>
    </source>
</evidence>
<dbReference type="Proteomes" id="UP000479000">
    <property type="component" value="Unassembled WGS sequence"/>
</dbReference>
<name>A0A6H5G142_9HEMI</name>
<gene>
    <name evidence="1" type="ORF">NTEN_LOCUS2149</name>
</gene>
<dbReference type="AlphaFoldDB" id="A0A6H5G142"/>